<evidence type="ECO:0000313" key="1">
    <source>
        <dbReference type="EMBL" id="CAJ1069841.1"/>
    </source>
</evidence>
<gene>
    <name evidence="1" type="ORF">XNOV1_A035207</name>
</gene>
<protein>
    <submittedName>
        <fullName evidence="1">Uncharacterized protein</fullName>
    </submittedName>
</protein>
<reference evidence="1" key="1">
    <citation type="submission" date="2023-08" db="EMBL/GenBank/DDBJ databases">
        <authorList>
            <person name="Alioto T."/>
            <person name="Alioto T."/>
            <person name="Gomez Garrido J."/>
        </authorList>
    </citation>
    <scope>NUCLEOTIDE SEQUENCE</scope>
</reference>
<keyword evidence="2" id="KW-1185">Reference proteome</keyword>
<proteinExistence type="predicted"/>
<evidence type="ECO:0000313" key="2">
    <source>
        <dbReference type="Proteomes" id="UP001178508"/>
    </source>
</evidence>
<dbReference type="AlphaFoldDB" id="A0AAV1GAF3"/>
<organism evidence="1 2">
    <name type="scientific">Xyrichtys novacula</name>
    <name type="common">Pearly razorfish</name>
    <name type="synonym">Hemipteronotus novacula</name>
    <dbReference type="NCBI Taxonomy" id="13765"/>
    <lineage>
        <taxon>Eukaryota</taxon>
        <taxon>Metazoa</taxon>
        <taxon>Chordata</taxon>
        <taxon>Craniata</taxon>
        <taxon>Vertebrata</taxon>
        <taxon>Euteleostomi</taxon>
        <taxon>Actinopterygii</taxon>
        <taxon>Neopterygii</taxon>
        <taxon>Teleostei</taxon>
        <taxon>Neoteleostei</taxon>
        <taxon>Acanthomorphata</taxon>
        <taxon>Eupercaria</taxon>
        <taxon>Labriformes</taxon>
        <taxon>Labridae</taxon>
        <taxon>Xyrichtys</taxon>
    </lineage>
</organism>
<dbReference type="Proteomes" id="UP001178508">
    <property type="component" value="Chromosome 13"/>
</dbReference>
<dbReference type="EMBL" id="OY660876">
    <property type="protein sequence ID" value="CAJ1069841.1"/>
    <property type="molecule type" value="Genomic_DNA"/>
</dbReference>
<accession>A0AAV1GAF3</accession>
<name>A0AAV1GAF3_XYRNO</name>
<sequence>MPTSKPHSLPSEGRSSSIKCSGFPMFGVFLDSERSDADCPFLCKENKTLSAGRSLYFIIHQQRRKRKTSTTDMKKLLPPAANTHAPYFEQMSPEGHTVLLWYLSKSFLALMVLSIELDLRFAVQ</sequence>